<dbReference type="InterPro" id="IPR029060">
    <property type="entry name" value="PIN-like_dom_sf"/>
</dbReference>
<protein>
    <submittedName>
        <fullName evidence="1">PIN domain-containing protein</fullName>
    </submittedName>
</protein>
<dbReference type="Gene3D" id="3.40.50.1010">
    <property type="entry name" value="5'-nuclease"/>
    <property type="match status" value="1"/>
</dbReference>
<gene>
    <name evidence="1" type="ORF">BECKFW1821C_GA0114237_104717</name>
</gene>
<name>A0A450TWA4_9GAMM</name>
<proteinExistence type="predicted"/>
<evidence type="ECO:0000313" key="1">
    <source>
        <dbReference type="EMBL" id="VFJ73225.1"/>
    </source>
</evidence>
<reference evidence="1" key="1">
    <citation type="submission" date="2019-02" db="EMBL/GenBank/DDBJ databases">
        <authorList>
            <person name="Gruber-Vodicka R. H."/>
            <person name="Seah K. B. B."/>
        </authorList>
    </citation>
    <scope>NUCLEOTIDE SEQUENCE</scope>
    <source>
        <strain evidence="1">BECK_BZ131</strain>
    </source>
</reference>
<accession>A0A450TWA4</accession>
<dbReference type="AlphaFoldDB" id="A0A450TWA4"/>
<dbReference type="CDD" id="cd18687">
    <property type="entry name" value="PIN_VapC-like"/>
    <property type="match status" value="1"/>
</dbReference>
<dbReference type="SUPFAM" id="SSF88723">
    <property type="entry name" value="PIN domain-like"/>
    <property type="match status" value="1"/>
</dbReference>
<organism evidence="1">
    <name type="scientific">Candidatus Kentrum sp. FW</name>
    <dbReference type="NCBI Taxonomy" id="2126338"/>
    <lineage>
        <taxon>Bacteria</taxon>
        <taxon>Pseudomonadati</taxon>
        <taxon>Pseudomonadota</taxon>
        <taxon>Gammaproteobacteria</taxon>
        <taxon>Candidatus Kentrum</taxon>
    </lineage>
</organism>
<dbReference type="EMBL" id="CAADFE010000047">
    <property type="protein sequence ID" value="VFJ73225.1"/>
    <property type="molecule type" value="Genomic_DNA"/>
</dbReference>
<sequence>MLPRDSDTIMERLARESHCIMTTKPNDNIMDAAHNTVYIETSIPSFYYTLRTDPASVARMHWTRQWWREYAGRSMFITSVAVIEELQQGTAGKNEERSSLLDQTMILPISDEVIEIARIYIDKLVMPRDPKGDALHLAFASYHKADFLLTWNCRHLANANKFHHIRVVNFQLGLPCPLLTTPLNFLSGGGEDE</sequence>